<dbReference type="AlphaFoldDB" id="A0A1V9DXW6"/>
<name>A0A1V9DXW6_9BACT</name>
<dbReference type="Proteomes" id="UP000192610">
    <property type="component" value="Unassembled WGS sequence"/>
</dbReference>
<reference evidence="3" key="1">
    <citation type="submission" date="2016-04" db="EMBL/GenBank/DDBJ databases">
        <authorList>
            <person name="Chen L."/>
            <person name="Zhuang W."/>
            <person name="Wang G."/>
        </authorList>
    </citation>
    <scope>NUCLEOTIDE SEQUENCE [LARGE SCALE GENOMIC DNA]</scope>
    <source>
        <strain evidence="3">17621</strain>
    </source>
</reference>
<evidence type="ECO:0000313" key="3">
    <source>
        <dbReference type="Proteomes" id="UP000192610"/>
    </source>
</evidence>
<keyword evidence="1" id="KW-0732">Signal</keyword>
<gene>
    <name evidence="2" type="ORF">A4H97_17910</name>
</gene>
<keyword evidence="3" id="KW-1185">Reference proteome</keyword>
<evidence type="ECO:0000313" key="2">
    <source>
        <dbReference type="EMBL" id="OQP38604.1"/>
    </source>
</evidence>
<dbReference type="EMBL" id="LVXG01000082">
    <property type="protein sequence ID" value="OQP38604.1"/>
    <property type="molecule type" value="Genomic_DNA"/>
</dbReference>
<dbReference type="OrthoDB" id="660081at2"/>
<organism evidence="2 3">
    <name type="scientific">Niastella yeongjuensis</name>
    <dbReference type="NCBI Taxonomy" id="354355"/>
    <lineage>
        <taxon>Bacteria</taxon>
        <taxon>Pseudomonadati</taxon>
        <taxon>Bacteroidota</taxon>
        <taxon>Chitinophagia</taxon>
        <taxon>Chitinophagales</taxon>
        <taxon>Chitinophagaceae</taxon>
        <taxon>Niastella</taxon>
    </lineage>
</organism>
<dbReference type="RefSeq" id="WP_081204608.1">
    <property type="nucleotide sequence ID" value="NZ_FOCZ01000004.1"/>
</dbReference>
<sequence length="188" mass="21394">MKVYLFFILNFIAIASLAQQKQTVEPADTVLATYLQRQFYSEPFVDTCYTGIHFLEISFSSQSISTFISGDLNAVYKKRIESLLADPLKIWDKRYVAYCKKNKIHIVLPILFVINVNCYRLKEPNTPVDPVSKATVNELAIKILNSQTLTLRQSFNQIGLAQKGKPTNCIFVAPCTISSRLNKQKTMM</sequence>
<accession>A0A1V9DXW6</accession>
<protein>
    <submittedName>
        <fullName evidence="2">Uncharacterized protein</fullName>
    </submittedName>
</protein>
<dbReference type="STRING" id="354355.SAMN05660816_02821"/>
<feature type="chain" id="PRO_5010712412" evidence="1">
    <location>
        <begin position="19"/>
        <end position="188"/>
    </location>
</feature>
<proteinExistence type="predicted"/>
<comment type="caution">
    <text evidence="2">The sequence shown here is derived from an EMBL/GenBank/DDBJ whole genome shotgun (WGS) entry which is preliminary data.</text>
</comment>
<feature type="signal peptide" evidence="1">
    <location>
        <begin position="1"/>
        <end position="18"/>
    </location>
</feature>
<evidence type="ECO:0000256" key="1">
    <source>
        <dbReference type="SAM" id="SignalP"/>
    </source>
</evidence>